<keyword evidence="3" id="KW-1185">Reference proteome</keyword>
<evidence type="ECO:0000313" key="1">
    <source>
        <dbReference type="EMBL" id="CAF1534550.1"/>
    </source>
</evidence>
<protein>
    <submittedName>
        <fullName evidence="1">Uncharacterized protein</fullName>
    </submittedName>
</protein>
<organism evidence="1 3">
    <name type="scientific">Didymodactylos carnosus</name>
    <dbReference type="NCBI Taxonomy" id="1234261"/>
    <lineage>
        <taxon>Eukaryota</taxon>
        <taxon>Metazoa</taxon>
        <taxon>Spiralia</taxon>
        <taxon>Gnathifera</taxon>
        <taxon>Rotifera</taxon>
        <taxon>Eurotatoria</taxon>
        <taxon>Bdelloidea</taxon>
        <taxon>Philodinida</taxon>
        <taxon>Philodinidae</taxon>
        <taxon>Didymodactylos</taxon>
    </lineage>
</organism>
<evidence type="ECO:0000313" key="3">
    <source>
        <dbReference type="Proteomes" id="UP000663829"/>
    </source>
</evidence>
<gene>
    <name evidence="1" type="ORF">GPM918_LOCUS38250</name>
    <name evidence="2" type="ORF">SRO942_LOCUS39063</name>
</gene>
<reference evidence="1" key="1">
    <citation type="submission" date="2021-02" db="EMBL/GenBank/DDBJ databases">
        <authorList>
            <person name="Nowell W R."/>
        </authorList>
    </citation>
    <scope>NUCLEOTIDE SEQUENCE</scope>
</reference>
<feature type="non-terminal residue" evidence="1">
    <location>
        <position position="1"/>
    </location>
</feature>
<dbReference type="Proteomes" id="UP000663829">
    <property type="component" value="Unassembled WGS sequence"/>
</dbReference>
<dbReference type="Proteomes" id="UP000681722">
    <property type="component" value="Unassembled WGS sequence"/>
</dbReference>
<dbReference type="OrthoDB" id="598775at2759"/>
<dbReference type="EMBL" id="CAJNOQ010025161">
    <property type="protein sequence ID" value="CAF1534550.1"/>
    <property type="molecule type" value="Genomic_DNA"/>
</dbReference>
<dbReference type="EMBL" id="CAJOBC010090763">
    <property type="protein sequence ID" value="CAF4394226.1"/>
    <property type="molecule type" value="Genomic_DNA"/>
</dbReference>
<dbReference type="AlphaFoldDB" id="A0A815VXD7"/>
<accession>A0A815VXD7</accession>
<sequence>MQHLQQTNGNAASATQDLYDACKQNDVATVQKYLQVMSADGITERVSNGSTALHVHHVQYVICHLTAYEEARSHSTKDVFRCKNTNDNDNERFIGGDLHTEWTLVSREPFKRREYIRSQLRQFLSLLQTNPHNHVDHRFETIVPDIHLYIDTLPLTSGERDKVKGYFSKLAETRDPTYIVKAYSSTTHFYKYLNQNIA</sequence>
<proteinExistence type="predicted"/>
<evidence type="ECO:0000313" key="2">
    <source>
        <dbReference type="EMBL" id="CAF4394226.1"/>
    </source>
</evidence>
<name>A0A815VXD7_9BILA</name>
<comment type="caution">
    <text evidence="1">The sequence shown here is derived from an EMBL/GenBank/DDBJ whole genome shotgun (WGS) entry which is preliminary data.</text>
</comment>